<dbReference type="PANTHER" id="PTHR46532:SF4">
    <property type="entry name" value="AAA+ ATPASE DOMAIN-CONTAINING PROTEIN"/>
    <property type="match status" value="1"/>
</dbReference>
<dbReference type="Pfam" id="PF08393">
    <property type="entry name" value="DHC_N2"/>
    <property type="match status" value="1"/>
</dbReference>
<dbReference type="Proteomes" id="UP000626109">
    <property type="component" value="Unassembled WGS sequence"/>
</dbReference>
<dbReference type="GO" id="GO:0007018">
    <property type="term" value="P:microtubule-based movement"/>
    <property type="evidence" value="ECO:0007669"/>
    <property type="project" value="InterPro"/>
</dbReference>
<comment type="caution">
    <text evidence="4">The sequence shown here is derived from an EMBL/GenBank/DDBJ whole genome shotgun (WGS) entry which is preliminary data.</text>
</comment>
<dbReference type="Pfam" id="PF08385">
    <property type="entry name" value="DHC_N1"/>
    <property type="match status" value="1"/>
</dbReference>
<dbReference type="GO" id="GO:0005858">
    <property type="term" value="C:axonemal dynein complex"/>
    <property type="evidence" value="ECO:0007669"/>
    <property type="project" value="TreeGrafter"/>
</dbReference>
<dbReference type="InterPro" id="IPR013602">
    <property type="entry name" value="Dynein_heavy_linker"/>
</dbReference>
<reference evidence="4" key="1">
    <citation type="submission" date="2021-02" db="EMBL/GenBank/DDBJ databases">
        <authorList>
            <person name="Dougan E. K."/>
            <person name="Rhodes N."/>
            <person name="Thang M."/>
            <person name="Chan C."/>
        </authorList>
    </citation>
    <scope>NUCLEOTIDE SEQUENCE</scope>
</reference>
<dbReference type="PANTHER" id="PTHR46532">
    <property type="entry name" value="MALE FERTILITY FACTOR KL5"/>
    <property type="match status" value="1"/>
</dbReference>
<evidence type="ECO:0000313" key="5">
    <source>
        <dbReference type="Proteomes" id="UP000626109"/>
    </source>
</evidence>
<evidence type="ECO:0000259" key="2">
    <source>
        <dbReference type="Pfam" id="PF08385"/>
    </source>
</evidence>
<organism evidence="4 5">
    <name type="scientific">Polarella glacialis</name>
    <name type="common">Dinoflagellate</name>
    <dbReference type="NCBI Taxonomy" id="89957"/>
    <lineage>
        <taxon>Eukaryota</taxon>
        <taxon>Sar</taxon>
        <taxon>Alveolata</taxon>
        <taxon>Dinophyceae</taxon>
        <taxon>Suessiales</taxon>
        <taxon>Suessiaceae</taxon>
        <taxon>Polarella</taxon>
    </lineage>
</organism>
<evidence type="ECO:0000256" key="1">
    <source>
        <dbReference type="ARBA" id="ARBA00008887"/>
    </source>
</evidence>
<sequence>MPGHPCADARSGIRARAAWVTFKGLIDGLTGQLVSVRCPKDVGGDKMSPIPEGPSSASALEELEEMKRKRAARFGIPVVETPAVRVLRAKSAHYTLHRLFLQLHGWKIQGLNVRGDSWHEASPVKAFGERASPALRDLFEDRLGNRSLDLHELAVMAATLENLVRGESEDRLWACFRALRHELHSSLNRTEAFRAIQAFMATYIVGTDVDDLTGWRVIEQFYLMRDDVYPRWSQTKQLLQEVADENKQCQVMKSALVELEERNRNSRVLLGDFYSPVLKGEQLEFAESVDYLRQQGSPDESVPGLERVIIPNYVLAPSNFVASCKYYAACCMDGCEELMGQLEWNVQGRSAAPSEILGPHRQDTLGKLLEDVAQHHGGEVPLHGRLFAQWMHHAYPRQCPYPHVSGTLGSQSVNDYESVPDSPQTGRAVPEEMMYHIQKPRNSIDSFEDTGLCSAMWTLDELVDPEGHLAMSQAREAAGRWSLLGKLCSLLPFGATVASFTVFVARMSATGSRAFGISDSKAWAPLQEVAAARQIVASGSTDMLNRGLFAEESSLGQSTTHYDIMQWVVVGEYGHLLEAKPRCAIFVCGGGERVILPVWCREIERYLEEGLGQHKEVSEPGPRTELDFWRGRMQKITSITEQLKSRECKAVFNVLHAVTRPQGTSDVAPKSRQTVFNTLRRWKQIDISITESFNEAKDNVKYLTTLEKFIEPLYSGIPSQIIDTLPALMNSVKMIHTIARYYNTSERMTNLFAKVTNQMITNCKACILQEDDSGMLWDKSPPELIKNLEICLKLNAAYQEQYRITKDKLLTLPKGKQFDFSETLIFGRFDLFCRRVVKLIDMFSTIHQFNQLRKHLKSMDGIHQLVGSFQSIVDDFKVKRHDLLDFLNNRFDRDYVEFNVRISELESALQDFINQSFTNITSVDTSLKLLSKFQSILQHGSLRTDLESKFSVIFHNYGADLTTLQELYEKHKGTPHIVRNMPPVAGNIMWSRHLLHRIMEPMQKFHSNPLVMAGGKDAKRITRMYNKMAKTLVEFEIVYYQAWVTSIDAAKSGLNATLIVRHPEDGKHHVNFDWEILQLIRETRCLDRMGGVEIPESARMVLLQEEKFKAYYNELTHLLREYRRVTQLVRPMSAPLLKPHLDHLEFQLRPGMVTLTWTSMNIEPYMKSVWESVDQLEQLVSTVNDIMESRVDANLRLVSRVLLAELPEDNRLVSLDEFVDIQERHVRQTTDWLVAKNHEIETAVNDMLGAIVAFPLDSHVRGISESEIIKVKAHYNWSMYQSLLAATKRSLNKVKDRLSARPLPDGSLPPAFFEVEMQLNGLGVCLQPSIEDIQSAINGGAVAVLKCSKMIEAWDTVTIPRNVQLLLNPNLPPVRGTGSQGTFYDRVAQDKEILKVVLLLTGSIQSARNGRDKYLEQFEPWSWLWYNDIAEQYKIFRDSEPTLDEFEAKLRSFARLDEEMGTLEPRRQISALSLQSSGLSKSLRELANRWKESFARELHQQAFHRLESLSDVIKTTMKKLNREVEDGDIDALGHVMQTLREVREHQGEIELELEPIAQMYAILDTYLPNILDKEEQDARSMLQSSWARLLAESETRQEELTVKQVQFKRNLIKTVHSFKRDVEKFRRDYEERGPMVKGIRPSQAVERLKRCKEEYEVHGRKQEIFALGENLFGLPHQRYVQLDQTEKELSYLSQLYELYTAVLDTIGAWKDYLWVDVPGQMEEMKKGTDEFAARCKKMPKQLRHWPAYHELKKEIEDFQEALPLLLELSKKSIGPRHWQQVNDMTGKDLQVERDDFKLQSLIDANLNVHKAGVVSHLFVSLLAL</sequence>
<gene>
    <name evidence="4" type="ORF">PGLA2088_LOCUS30521</name>
</gene>
<comment type="similarity">
    <text evidence="1">Belongs to the dynein heavy chain family.</text>
</comment>
<evidence type="ECO:0000313" key="4">
    <source>
        <dbReference type="EMBL" id="CAE8698007.1"/>
    </source>
</evidence>
<feature type="domain" description="Dynein heavy chain linker" evidence="3">
    <location>
        <begin position="1682"/>
        <end position="1810"/>
    </location>
</feature>
<dbReference type="InterPro" id="IPR026983">
    <property type="entry name" value="DHC"/>
</dbReference>
<proteinExistence type="inferred from homology"/>
<dbReference type="GO" id="GO:0051959">
    <property type="term" value="F:dynein light intermediate chain binding"/>
    <property type="evidence" value="ECO:0007669"/>
    <property type="project" value="InterPro"/>
</dbReference>
<dbReference type="GO" id="GO:0045505">
    <property type="term" value="F:dynein intermediate chain binding"/>
    <property type="evidence" value="ECO:0007669"/>
    <property type="project" value="InterPro"/>
</dbReference>
<name>A0A813K5Y8_POLGL</name>
<dbReference type="InterPro" id="IPR013594">
    <property type="entry name" value="Dynein_heavy_tail"/>
</dbReference>
<feature type="domain" description="Dynein heavy chain tail" evidence="2">
    <location>
        <begin position="598"/>
        <end position="1165"/>
    </location>
</feature>
<evidence type="ECO:0000259" key="3">
    <source>
        <dbReference type="Pfam" id="PF08393"/>
    </source>
</evidence>
<dbReference type="EMBL" id="CAJNNW010028855">
    <property type="protein sequence ID" value="CAE8698007.1"/>
    <property type="molecule type" value="Genomic_DNA"/>
</dbReference>
<accession>A0A813K5Y8</accession>
<protein>
    <submittedName>
        <fullName evidence="4">Uncharacterized protein</fullName>
    </submittedName>
</protein>